<accession>A0A5B9N2C6</accession>
<reference evidence="2" key="1">
    <citation type="submission" date="2019-06" db="EMBL/GenBank/DDBJ databases">
        <title>Complete Genome Sequence of Escherichia coli Phage Paul.</title>
        <authorList>
            <person name="Holt A."/>
            <person name="Saldana R."/>
            <person name="Moreland R."/>
            <person name="Gill J.J."/>
            <person name="Liu M."/>
            <person name="Ramsey J."/>
        </authorList>
    </citation>
    <scope>NUCLEOTIDE SEQUENCE [LARGE SCALE GENOMIC DNA]</scope>
</reference>
<evidence type="ECO:0000313" key="1">
    <source>
        <dbReference type="EMBL" id="QEG08138.1"/>
    </source>
</evidence>
<proteinExistence type="predicted"/>
<dbReference type="Proteomes" id="UP000323499">
    <property type="component" value="Segment"/>
</dbReference>
<sequence>MKRIILWTLGIALFLYLIDIGGDASKEDCEVRLSQEFKSETKWVNGRCYVKDWGRTTSR</sequence>
<name>A0A5B9N2C6_9CAUD</name>
<evidence type="ECO:0000313" key="2">
    <source>
        <dbReference type="Proteomes" id="UP000323499"/>
    </source>
</evidence>
<keyword evidence="2" id="KW-1185">Reference proteome</keyword>
<protein>
    <submittedName>
        <fullName evidence="1">Uncharacterized protein</fullName>
    </submittedName>
</protein>
<gene>
    <name evidence="1" type="ORF">CPT_Paul_042</name>
</gene>
<dbReference type="EMBL" id="MN045231">
    <property type="protein sequence ID" value="QEG08138.1"/>
    <property type="molecule type" value="Genomic_DNA"/>
</dbReference>
<organism evidence="1 2">
    <name type="scientific">Escherichia phage Paul</name>
    <dbReference type="NCBI Taxonomy" id="2589659"/>
    <lineage>
        <taxon>Viruses</taxon>
        <taxon>Duplodnaviria</taxon>
        <taxon>Heunggongvirae</taxon>
        <taxon>Uroviricota</taxon>
        <taxon>Caudoviricetes</taxon>
        <taxon>Mktvariviridae</taxon>
        <taxon>Gordonclarkvirinae</taxon>
        <taxon>Kuravirus</taxon>
        <taxon>Kuravirus paul</taxon>
    </lineage>
</organism>